<dbReference type="Proteomes" id="UP000075809">
    <property type="component" value="Unassembled WGS sequence"/>
</dbReference>
<proteinExistence type="predicted"/>
<keyword evidence="4" id="KW-1185">Reference proteome</keyword>
<dbReference type="AlphaFoldDB" id="A0A151WKP5"/>
<evidence type="ECO:0000313" key="3">
    <source>
        <dbReference type="EMBL" id="KYQ48351.1"/>
    </source>
</evidence>
<name>A0A151WKP5_9HYME</name>
<evidence type="ECO:0000256" key="2">
    <source>
        <dbReference type="SAM" id="Phobius"/>
    </source>
</evidence>
<organism evidence="3 4">
    <name type="scientific">Mycetomoellerius zeteki</name>
    <dbReference type="NCBI Taxonomy" id="64791"/>
    <lineage>
        <taxon>Eukaryota</taxon>
        <taxon>Metazoa</taxon>
        <taxon>Ecdysozoa</taxon>
        <taxon>Arthropoda</taxon>
        <taxon>Hexapoda</taxon>
        <taxon>Insecta</taxon>
        <taxon>Pterygota</taxon>
        <taxon>Neoptera</taxon>
        <taxon>Endopterygota</taxon>
        <taxon>Hymenoptera</taxon>
        <taxon>Apocrita</taxon>
        <taxon>Aculeata</taxon>
        <taxon>Formicoidea</taxon>
        <taxon>Formicidae</taxon>
        <taxon>Myrmicinae</taxon>
        <taxon>Mycetomoellerius</taxon>
    </lineage>
</organism>
<feature type="region of interest" description="Disordered" evidence="1">
    <location>
        <begin position="1"/>
        <end position="83"/>
    </location>
</feature>
<keyword evidence="2" id="KW-1133">Transmembrane helix</keyword>
<keyword evidence="2" id="KW-0812">Transmembrane</keyword>
<evidence type="ECO:0000313" key="4">
    <source>
        <dbReference type="Proteomes" id="UP000075809"/>
    </source>
</evidence>
<gene>
    <name evidence="3" type="ORF">ALC60_12680</name>
</gene>
<dbReference type="EMBL" id="KQ983012">
    <property type="protein sequence ID" value="KYQ48351.1"/>
    <property type="molecule type" value="Genomic_DNA"/>
</dbReference>
<evidence type="ECO:0000256" key="1">
    <source>
        <dbReference type="SAM" id="MobiDB-lite"/>
    </source>
</evidence>
<sequence length="203" mass="22016">MRDAPMQTPHGHGSVLAATRGGSGGGGGRGADSGGGGGGRGGRRRRRCCRRRRRRRSRRDRGAARGHRGQARKRAGTSVRRGAAWRSCAEVARPVRRKGPEVAANRRANLRASRRARRAPAAPAPTLTAFLCHPPCPGGGTHTGLGYRTSPLPFLSHFLARGLVSSTFVCIFVFLFVPLKHVKWKRCIIIDSMKIRDEKGARD</sequence>
<protein>
    <submittedName>
        <fullName evidence="3">Uncharacterized protein</fullName>
    </submittedName>
</protein>
<accession>A0A151WKP5</accession>
<feature type="compositionally biased region" description="Gly residues" evidence="1">
    <location>
        <begin position="21"/>
        <end position="40"/>
    </location>
</feature>
<feature type="compositionally biased region" description="Basic residues" evidence="1">
    <location>
        <begin position="41"/>
        <end position="75"/>
    </location>
</feature>
<reference evidence="3 4" key="1">
    <citation type="submission" date="2015-09" db="EMBL/GenBank/DDBJ databases">
        <title>Trachymyrmex zeteki WGS genome.</title>
        <authorList>
            <person name="Nygaard S."/>
            <person name="Hu H."/>
            <person name="Boomsma J."/>
            <person name="Zhang G."/>
        </authorList>
    </citation>
    <scope>NUCLEOTIDE SEQUENCE [LARGE SCALE GENOMIC DNA]</scope>
    <source>
        <strain evidence="3">Tzet28-1</strain>
        <tissue evidence="3">Whole body</tissue>
    </source>
</reference>
<keyword evidence="2" id="KW-0472">Membrane</keyword>
<feature type="transmembrane region" description="Helical" evidence="2">
    <location>
        <begin position="158"/>
        <end position="177"/>
    </location>
</feature>